<dbReference type="Proteomes" id="UP000521748">
    <property type="component" value="Unassembled WGS sequence"/>
</dbReference>
<dbReference type="InterPro" id="IPR023393">
    <property type="entry name" value="START-like_dom_sf"/>
</dbReference>
<gene>
    <name evidence="1" type="ORF">FHU41_000023</name>
</gene>
<dbReference type="Gene3D" id="3.30.530.20">
    <property type="match status" value="1"/>
</dbReference>
<evidence type="ECO:0000313" key="2">
    <source>
        <dbReference type="Proteomes" id="UP000521748"/>
    </source>
</evidence>
<evidence type="ECO:0000313" key="1">
    <source>
        <dbReference type="EMBL" id="NYE93802.1"/>
    </source>
</evidence>
<proteinExistence type="predicted"/>
<comment type="caution">
    <text evidence="1">The sequence shown here is derived from an EMBL/GenBank/DDBJ whole genome shotgun (WGS) entry which is preliminary data.</text>
</comment>
<reference evidence="1 2" key="1">
    <citation type="submission" date="2020-07" db="EMBL/GenBank/DDBJ databases">
        <title>Sequencing the genomes of 1000 actinobacteria strains.</title>
        <authorList>
            <person name="Klenk H.-P."/>
        </authorList>
    </citation>
    <scope>NUCLEOTIDE SEQUENCE [LARGE SCALE GENOMIC DNA]</scope>
    <source>
        <strain evidence="1 2">DSM 102047</strain>
    </source>
</reference>
<dbReference type="AlphaFoldDB" id="A0A7Y9S5X0"/>
<dbReference type="EMBL" id="JACBYQ010000001">
    <property type="protein sequence ID" value="NYE93802.1"/>
    <property type="molecule type" value="Genomic_DNA"/>
</dbReference>
<sequence>MHKYSFRTDWRLPVAPERCWQELVVQHSWRLWWPALRDTDRVETPLLPGSELRLTVRSPLGYRLRVSLIVVELATNRFLKVTGSGDLQGQGRAYFRAEELPSGQQGTRLRIFWTVQTTRHWMNLLSPVAAPIFGWAHGAVMRDGERRFRRYLTTST</sequence>
<accession>A0A7Y9S5X0</accession>
<protein>
    <submittedName>
        <fullName evidence="1">Uncharacterized protein YndB with AHSA1/START domain</fullName>
    </submittedName>
</protein>
<dbReference type="SUPFAM" id="SSF55961">
    <property type="entry name" value="Bet v1-like"/>
    <property type="match status" value="1"/>
</dbReference>
<name>A0A7Y9S5X0_9MICC</name>
<organism evidence="1 2">
    <name type="scientific">Psychromicrobium silvestre</name>
    <dbReference type="NCBI Taxonomy" id="1645614"/>
    <lineage>
        <taxon>Bacteria</taxon>
        <taxon>Bacillati</taxon>
        <taxon>Actinomycetota</taxon>
        <taxon>Actinomycetes</taxon>
        <taxon>Micrococcales</taxon>
        <taxon>Micrococcaceae</taxon>
        <taxon>Psychromicrobium</taxon>
    </lineage>
</organism>
<keyword evidence="2" id="KW-1185">Reference proteome</keyword>
<dbReference type="RefSeq" id="WP_179387664.1">
    <property type="nucleotide sequence ID" value="NZ_JACBYQ010000001.1"/>
</dbReference>